<dbReference type="STRING" id="1798516.A2950_01535"/>
<name>A0A1F6ERN1_9BACT</name>
<dbReference type="NCBIfam" id="TIGR00247">
    <property type="entry name" value="endolytic transglycosylase MltG"/>
    <property type="match status" value="1"/>
</dbReference>
<evidence type="ECO:0000313" key="8">
    <source>
        <dbReference type="EMBL" id="OGG76278.1"/>
    </source>
</evidence>
<sequence>MDAPRRYFPLLLACASILILFGGWHYLFAPPATFPAGGVVIITNGASAPEIAQELADMNIIAHPNFFRFLLRISGTSGQIHSGTYRFQSPESMLAIAYRLVTGSYGIPPVRLTFIEGSTVREMALQVGVAFPHMTKADFLRAASPYEGYLFPDTYLFSPSADAASIVTAMRDNFTAKLASSTPAIAASGHSLSDIVIMASLIEKEARTTVSRRTVAGILWNRLELGMPLQVDAVFGYIFNRETYSPSFKDLTVESPYNTYTHTGLPPGPINNPGLDAFDATINPTKTNYLYYLTGKDNLMHYATTYAGHLANQRKYLK</sequence>
<dbReference type="HAMAP" id="MF_02065">
    <property type="entry name" value="MltG"/>
    <property type="match status" value="1"/>
</dbReference>
<evidence type="ECO:0000256" key="7">
    <source>
        <dbReference type="HAMAP-Rule" id="MF_02065"/>
    </source>
</evidence>
<evidence type="ECO:0000256" key="2">
    <source>
        <dbReference type="ARBA" id="ARBA00022692"/>
    </source>
</evidence>
<evidence type="ECO:0000256" key="6">
    <source>
        <dbReference type="ARBA" id="ARBA00023316"/>
    </source>
</evidence>
<dbReference type="Gene3D" id="3.30.1490.480">
    <property type="entry name" value="Endolytic murein transglycosylase"/>
    <property type="match status" value="1"/>
</dbReference>
<keyword evidence="3 7" id="KW-1133">Transmembrane helix</keyword>
<feature type="transmembrane region" description="Helical" evidence="7">
    <location>
        <begin position="7"/>
        <end position="27"/>
    </location>
</feature>
<dbReference type="Pfam" id="PF02618">
    <property type="entry name" value="YceG"/>
    <property type="match status" value="1"/>
</dbReference>
<evidence type="ECO:0000256" key="3">
    <source>
        <dbReference type="ARBA" id="ARBA00022989"/>
    </source>
</evidence>
<keyword evidence="5 7" id="KW-0456">Lyase</keyword>
<dbReference type="EMBL" id="MFMD01000036">
    <property type="protein sequence ID" value="OGG76278.1"/>
    <property type="molecule type" value="Genomic_DNA"/>
</dbReference>
<dbReference type="InterPro" id="IPR003770">
    <property type="entry name" value="MLTG-like"/>
</dbReference>
<protein>
    <recommendedName>
        <fullName evidence="7">Endolytic murein transglycosylase</fullName>
        <ecNumber evidence="7">4.2.2.29</ecNumber>
    </recommendedName>
    <alternativeName>
        <fullName evidence="7">Peptidoglycan lytic transglycosylase</fullName>
    </alternativeName>
    <alternativeName>
        <fullName evidence="7">Peptidoglycan polymerization terminase</fullName>
    </alternativeName>
</protein>
<dbReference type="AlphaFoldDB" id="A0A1F6ERN1"/>
<evidence type="ECO:0000256" key="5">
    <source>
        <dbReference type="ARBA" id="ARBA00023239"/>
    </source>
</evidence>
<dbReference type="PANTHER" id="PTHR30518">
    <property type="entry name" value="ENDOLYTIC MUREIN TRANSGLYCOSYLASE"/>
    <property type="match status" value="1"/>
</dbReference>
<comment type="subcellular location">
    <subcellularLocation>
        <location evidence="7">Cell membrane</location>
        <topology evidence="7">Single-pass membrane protein</topology>
    </subcellularLocation>
</comment>
<feature type="site" description="Important for catalytic activity" evidence="7">
    <location>
        <position position="205"/>
    </location>
</feature>
<dbReference type="Proteomes" id="UP000176714">
    <property type="component" value="Unassembled WGS sequence"/>
</dbReference>
<comment type="catalytic activity">
    <reaction evidence="7">
        <text>a peptidoglycan chain = a peptidoglycan chain with N-acetyl-1,6-anhydromuramyl-[peptide] at the reducing end + a peptidoglycan chain with N-acetylglucosamine at the non-reducing end.</text>
        <dbReference type="EC" id="4.2.2.29"/>
    </reaction>
</comment>
<organism evidence="8 9">
    <name type="scientific">Candidatus Kaiserbacteria bacterium RIFCSPLOWO2_01_FULL_55_19</name>
    <dbReference type="NCBI Taxonomy" id="1798516"/>
    <lineage>
        <taxon>Bacteria</taxon>
        <taxon>Candidatus Kaiseribacteriota</taxon>
    </lineage>
</organism>
<comment type="similarity">
    <text evidence="7">Belongs to the transglycosylase MltG family.</text>
</comment>
<reference evidence="8 9" key="1">
    <citation type="journal article" date="2016" name="Nat. Commun.">
        <title>Thousands of microbial genomes shed light on interconnected biogeochemical processes in an aquifer system.</title>
        <authorList>
            <person name="Anantharaman K."/>
            <person name="Brown C.T."/>
            <person name="Hug L.A."/>
            <person name="Sharon I."/>
            <person name="Castelle C.J."/>
            <person name="Probst A.J."/>
            <person name="Thomas B.C."/>
            <person name="Singh A."/>
            <person name="Wilkins M.J."/>
            <person name="Karaoz U."/>
            <person name="Brodie E.L."/>
            <person name="Williams K.H."/>
            <person name="Hubbard S.S."/>
            <person name="Banfield J.F."/>
        </authorList>
    </citation>
    <scope>NUCLEOTIDE SEQUENCE [LARGE SCALE GENOMIC DNA]</scope>
</reference>
<dbReference type="GO" id="GO:0008932">
    <property type="term" value="F:lytic endotransglycosylase activity"/>
    <property type="evidence" value="ECO:0007669"/>
    <property type="project" value="UniProtKB-UniRule"/>
</dbReference>
<evidence type="ECO:0000256" key="1">
    <source>
        <dbReference type="ARBA" id="ARBA00022475"/>
    </source>
</evidence>
<keyword evidence="1 7" id="KW-1003">Cell membrane</keyword>
<accession>A0A1F6ERN1</accession>
<keyword evidence="6 7" id="KW-0961">Cell wall biogenesis/degradation</keyword>
<keyword evidence="2 7" id="KW-0812">Transmembrane</keyword>
<dbReference type="GO" id="GO:0071555">
    <property type="term" value="P:cell wall organization"/>
    <property type="evidence" value="ECO:0007669"/>
    <property type="project" value="UniProtKB-KW"/>
</dbReference>
<dbReference type="PANTHER" id="PTHR30518:SF2">
    <property type="entry name" value="ENDOLYTIC MUREIN TRANSGLYCOSYLASE"/>
    <property type="match status" value="1"/>
</dbReference>
<evidence type="ECO:0000313" key="9">
    <source>
        <dbReference type="Proteomes" id="UP000176714"/>
    </source>
</evidence>
<dbReference type="EC" id="4.2.2.29" evidence="7"/>
<dbReference type="GO" id="GO:0005886">
    <property type="term" value="C:plasma membrane"/>
    <property type="evidence" value="ECO:0007669"/>
    <property type="project" value="UniProtKB-SubCell"/>
</dbReference>
<comment type="caution">
    <text evidence="8">The sequence shown here is derived from an EMBL/GenBank/DDBJ whole genome shotgun (WGS) entry which is preliminary data.</text>
</comment>
<keyword evidence="4 7" id="KW-0472">Membrane</keyword>
<proteinExistence type="inferred from homology"/>
<gene>
    <name evidence="7" type="primary">mltG</name>
    <name evidence="8" type="ORF">A2950_01535</name>
</gene>
<dbReference type="GO" id="GO:0009252">
    <property type="term" value="P:peptidoglycan biosynthetic process"/>
    <property type="evidence" value="ECO:0007669"/>
    <property type="project" value="UniProtKB-UniRule"/>
</dbReference>
<comment type="function">
    <text evidence="7">Functions as a peptidoglycan terminase that cleaves nascent peptidoglycan strands endolytically to terminate their elongation.</text>
</comment>
<evidence type="ECO:0000256" key="4">
    <source>
        <dbReference type="ARBA" id="ARBA00023136"/>
    </source>
</evidence>